<evidence type="ECO:0000313" key="4">
    <source>
        <dbReference type="EMBL" id="MDI1493594.1"/>
    </source>
</evidence>
<dbReference type="GO" id="GO:0016020">
    <property type="term" value="C:membrane"/>
    <property type="evidence" value="ECO:0007669"/>
    <property type="project" value="GOC"/>
</dbReference>
<dbReference type="PANTHER" id="PTHR32385">
    <property type="entry name" value="MANNOSYL PHOSPHORYLINOSITOL CERAMIDE SYNTHASE"/>
    <property type="match status" value="1"/>
</dbReference>
<dbReference type="InterPro" id="IPR029044">
    <property type="entry name" value="Nucleotide-diphossugar_trans"/>
</dbReference>
<feature type="compositionally biased region" description="Acidic residues" evidence="3">
    <location>
        <begin position="667"/>
        <end position="690"/>
    </location>
</feature>
<sequence length="721" mass="81783">MNLPQHRSFPRDLSPMFLHPKKSSGTLWSRYPSGSIIIKFAQAIIVLLIFLTLYNTFPPHHQDVSLDIKQANAKDKKSTPFQGVLDFGHRLLNGTKSLKPQHLKSWTEWTVDPETGALTKNETKAAGKIPEARRITAKELMSRPLPKDQTRAPKLLHQSWKDKDLPPKFQRWSQTCRRMNPDWEYVLWTDKDNLALVKKFLPWFKKPYRELSSEIYRADSVRNAYVGVFGGVYADLDTECTRPYDTLFSTYNISTAPYLELNETLPTPPSFPVSSSDTDTDTDIDIDSENENSTFTTTSPTITPPQTRKAFLGRMGTDPNSPHSIPNAWMASTPGHPFWLLPLQHIAAKLASNPFDAPEAITGPASLFETINEYNDLFHNTDFPTLDAHYAGSGWGSLYPPPIPAEELVILPFWAIYPFSWQRDGDAYKPHCLVGQESFDAARCKEVIGVEAWGSWSVTYWSHSWSQGGEQQHMEELQDKETIARKKAEKAEEDARLQEEIEEQEAREEKEWEQEMMGEHDPDDDDEDEDEDDNDDDGWKGEEDDDIEDEMMLKQELSQLEDDDDDDDFAINNNPNHLPASQQKSAPTTLKAPTPPNFGTIAEATQDDIPTNRVQKAAAAAAAQQAFDEDDATIASAALAEEDQRRLDKAKQAKLQQAEDDLKSQAEEEELQFEEGFADEEGAGFADDGDVEELEELDELEENPYVGLLSRTRRLRRARRI</sequence>
<dbReference type="Gene3D" id="3.90.550.20">
    <property type="match status" value="1"/>
</dbReference>
<evidence type="ECO:0000256" key="2">
    <source>
        <dbReference type="ARBA" id="ARBA00022679"/>
    </source>
</evidence>
<dbReference type="InterPro" id="IPR007577">
    <property type="entry name" value="GlycoTrfase_DXD_sugar-bd_CS"/>
</dbReference>
<dbReference type="Proteomes" id="UP001161017">
    <property type="component" value="Unassembled WGS sequence"/>
</dbReference>
<dbReference type="Pfam" id="PF04488">
    <property type="entry name" value="Gly_transf_sug"/>
    <property type="match status" value="1"/>
</dbReference>
<gene>
    <name evidence="4" type="ORF">OHK93_005385</name>
</gene>
<dbReference type="AlphaFoldDB" id="A0AA43QXV3"/>
<feature type="region of interest" description="Disordered" evidence="3">
    <location>
        <begin position="485"/>
        <end position="600"/>
    </location>
</feature>
<keyword evidence="2" id="KW-0808">Transferase</keyword>
<name>A0AA43QXV3_9LECA</name>
<dbReference type="GO" id="GO:0051999">
    <property type="term" value="P:mannosyl-inositol phosphorylceramide biosynthetic process"/>
    <property type="evidence" value="ECO:0007669"/>
    <property type="project" value="TreeGrafter"/>
</dbReference>
<feature type="compositionally biased region" description="Basic and acidic residues" evidence="3">
    <location>
        <begin position="485"/>
        <end position="499"/>
    </location>
</feature>
<comment type="similarity">
    <text evidence="1">Belongs to the glycosyltransferase 32 family.</text>
</comment>
<feature type="compositionally biased region" description="Acidic residues" evidence="3">
    <location>
        <begin position="559"/>
        <end position="569"/>
    </location>
</feature>
<dbReference type="InterPro" id="IPR051706">
    <property type="entry name" value="Glycosyltransferase_domain"/>
</dbReference>
<dbReference type="GO" id="GO:0000030">
    <property type="term" value="F:mannosyltransferase activity"/>
    <property type="evidence" value="ECO:0007669"/>
    <property type="project" value="TreeGrafter"/>
</dbReference>
<evidence type="ECO:0000256" key="1">
    <source>
        <dbReference type="ARBA" id="ARBA00009003"/>
    </source>
</evidence>
<evidence type="ECO:0000313" key="5">
    <source>
        <dbReference type="Proteomes" id="UP001161017"/>
    </source>
</evidence>
<evidence type="ECO:0008006" key="6">
    <source>
        <dbReference type="Google" id="ProtNLM"/>
    </source>
</evidence>
<reference evidence="4" key="1">
    <citation type="journal article" date="2023" name="Genome Biol. Evol.">
        <title>First Whole Genome Sequence and Flow Cytometry Genome Size Data for the Lichen-Forming Fungus Ramalina farinacea (Ascomycota).</title>
        <authorList>
            <person name="Llewellyn T."/>
            <person name="Mian S."/>
            <person name="Hill R."/>
            <person name="Leitch I.J."/>
            <person name="Gaya E."/>
        </authorList>
    </citation>
    <scope>NUCLEOTIDE SEQUENCE</scope>
    <source>
        <strain evidence="4">LIQ254RAFAR</strain>
    </source>
</reference>
<protein>
    <recommendedName>
        <fullName evidence="6">Glycosyltransferase family 32 protein</fullName>
    </recommendedName>
</protein>
<evidence type="ECO:0000256" key="3">
    <source>
        <dbReference type="SAM" id="MobiDB-lite"/>
    </source>
</evidence>
<proteinExistence type="inferred from homology"/>
<keyword evidence="5" id="KW-1185">Reference proteome</keyword>
<comment type="caution">
    <text evidence="4">The sequence shown here is derived from an EMBL/GenBank/DDBJ whole genome shotgun (WGS) entry which is preliminary data.</text>
</comment>
<dbReference type="EMBL" id="JAPUFD010000029">
    <property type="protein sequence ID" value="MDI1493594.1"/>
    <property type="molecule type" value="Genomic_DNA"/>
</dbReference>
<feature type="compositionally biased region" description="Acidic residues" evidence="3">
    <location>
        <begin position="500"/>
        <end position="550"/>
    </location>
</feature>
<feature type="region of interest" description="Disordered" evidence="3">
    <location>
        <begin position="650"/>
        <end position="690"/>
    </location>
</feature>
<dbReference type="SUPFAM" id="SSF53448">
    <property type="entry name" value="Nucleotide-diphospho-sugar transferases"/>
    <property type="match status" value="1"/>
</dbReference>
<feature type="compositionally biased region" description="Polar residues" evidence="3">
    <location>
        <begin position="571"/>
        <end position="588"/>
    </location>
</feature>
<dbReference type="PANTHER" id="PTHR32385:SF23">
    <property type="entry name" value="NUCLEOTIDE-DIPHOSPHO-SUGAR TRANSFERASE"/>
    <property type="match status" value="1"/>
</dbReference>
<accession>A0AA43QXV3</accession>
<organism evidence="4 5">
    <name type="scientific">Ramalina farinacea</name>
    <dbReference type="NCBI Taxonomy" id="258253"/>
    <lineage>
        <taxon>Eukaryota</taxon>
        <taxon>Fungi</taxon>
        <taxon>Dikarya</taxon>
        <taxon>Ascomycota</taxon>
        <taxon>Pezizomycotina</taxon>
        <taxon>Lecanoromycetes</taxon>
        <taxon>OSLEUM clade</taxon>
        <taxon>Lecanoromycetidae</taxon>
        <taxon>Lecanorales</taxon>
        <taxon>Lecanorineae</taxon>
        <taxon>Ramalinaceae</taxon>
        <taxon>Ramalina</taxon>
    </lineage>
</organism>